<feature type="transmembrane region" description="Helical" evidence="5">
    <location>
        <begin position="7"/>
        <end position="26"/>
    </location>
</feature>
<feature type="transmembrane region" description="Helical" evidence="5">
    <location>
        <begin position="140"/>
        <end position="158"/>
    </location>
</feature>
<feature type="transmembrane region" description="Helical" evidence="5">
    <location>
        <begin position="46"/>
        <end position="63"/>
    </location>
</feature>
<proteinExistence type="predicted"/>
<evidence type="ECO:0000256" key="5">
    <source>
        <dbReference type="SAM" id="Phobius"/>
    </source>
</evidence>
<dbReference type="Pfam" id="PF01943">
    <property type="entry name" value="Polysacc_synt"/>
    <property type="match status" value="1"/>
</dbReference>
<keyword evidence="3 5" id="KW-1133">Transmembrane helix</keyword>
<feature type="transmembrane region" description="Helical" evidence="5">
    <location>
        <begin position="111"/>
        <end position="133"/>
    </location>
</feature>
<evidence type="ECO:0000256" key="3">
    <source>
        <dbReference type="ARBA" id="ARBA00022989"/>
    </source>
</evidence>
<organism evidence="6 7">
    <name type="scientific">Lacticaseibacillus paracasei</name>
    <name type="common">Lactobacillus paracasei</name>
    <dbReference type="NCBI Taxonomy" id="1597"/>
    <lineage>
        <taxon>Bacteria</taxon>
        <taxon>Bacillati</taxon>
        <taxon>Bacillota</taxon>
        <taxon>Bacilli</taxon>
        <taxon>Lactobacillales</taxon>
        <taxon>Lactobacillaceae</taxon>
        <taxon>Lacticaseibacillus</taxon>
    </lineage>
</organism>
<dbReference type="PANTHER" id="PTHR43424:SF1">
    <property type="entry name" value="LOCUS PUTATIVE PROTEIN 1-RELATED"/>
    <property type="match status" value="1"/>
</dbReference>
<name>A0A8B3GM87_LACPA</name>
<evidence type="ECO:0000313" key="7">
    <source>
        <dbReference type="Proteomes" id="UP000284123"/>
    </source>
</evidence>
<keyword evidence="4 5" id="KW-0472">Membrane</keyword>
<dbReference type="GO" id="GO:0016020">
    <property type="term" value="C:membrane"/>
    <property type="evidence" value="ECO:0007669"/>
    <property type="project" value="UniProtKB-SubCell"/>
</dbReference>
<evidence type="ECO:0000256" key="4">
    <source>
        <dbReference type="ARBA" id="ARBA00023136"/>
    </source>
</evidence>
<dbReference type="AlphaFoldDB" id="A0A8B3GM87"/>
<dbReference type="InterPro" id="IPR002797">
    <property type="entry name" value="Polysacc_synth"/>
</dbReference>
<feature type="transmembrane region" description="Helical" evidence="5">
    <location>
        <begin position="207"/>
        <end position="226"/>
    </location>
</feature>
<gene>
    <name evidence="6" type="ORF">FAM6012_03074</name>
</gene>
<dbReference type="InterPro" id="IPR052556">
    <property type="entry name" value="PolySynth_Transporter"/>
</dbReference>
<comment type="caution">
    <text evidence="6">The sequence shown here is derived from an EMBL/GenBank/DDBJ whole genome shotgun (WGS) entry which is preliminary data.</text>
</comment>
<evidence type="ECO:0000256" key="1">
    <source>
        <dbReference type="ARBA" id="ARBA00004141"/>
    </source>
</evidence>
<feature type="transmembrane region" description="Helical" evidence="5">
    <location>
        <begin position="317"/>
        <end position="334"/>
    </location>
</feature>
<reference evidence="6 7" key="1">
    <citation type="journal article" date="2018" name="Front. Microbiol.">
        <title>Conversion of Methionine to Cysteine in Lactobacillus paracasei Depends on the Highly Mobile cysK-ctl-cysE Gene Cluster.</title>
        <authorList>
            <person name="Wuthrich D."/>
            <person name="Irmler S."/>
            <person name="Berthoud H."/>
            <person name="Guggenbuhl B."/>
            <person name="Eugster E."/>
            <person name="Bruggmann R."/>
        </authorList>
    </citation>
    <scope>NUCLEOTIDE SEQUENCE [LARGE SCALE GENOMIC DNA]</scope>
    <source>
        <strain evidence="6 7">FAM6012</strain>
    </source>
</reference>
<feature type="transmembrane region" description="Helical" evidence="5">
    <location>
        <begin position="410"/>
        <end position="428"/>
    </location>
</feature>
<dbReference type="Proteomes" id="UP000284123">
    <property type="component" value="Unassembled WGS sequence"/>
</dbReference>
<evidence type="ECO:0000313" key="6">
    <source>
        <dbReference type="EMBL" id="RNE24889.1"/>
    </source>
</evidence>
<feature type="transmembrane region" description="Helical" evidence="5">
    <location>
        <begin position="164"/>
        <end position="186"/>
    </location>
</feature>
<evidence type="ECO:0000256" key="2">
    <source>
        <dbReference type="ARBA" id="ARBA00022692"/>
    </source>
</evidence>
<feature type="transmembrane region" description="Helical" evidence="5">
    <location>
        <begin position="354"/>
        <end position="374"/>
    </location>
</feature>
<accession>A0A8B3GM87</accession>
<feature type="transmembrane region" description="Helical" evidence="5">
    <location>
        <begin position="246"/>
        <end position="266"/>
    </location>
</feature>
<protein>
    <submittedName>
        <fullName evidence="6">Putative O-antigen transporter</fullName>
    </submittedName>
</protein>
<dbReference type="RefSeq" id="WP_123019997.1">
    <property type="nucleotide sequence ID" value="NZ_LKGI01000156.1"/>
</dbReference>
<dbReference type="EMBL" id="LKGI01000156">
    <property type="protein sequence ID" value="RNE24889.1"/>
    <property type="molecule type" value="Genomic_DNA"/>
</dbReference>
<comment type="subcellular location">
    <subcellularLocation>
        <location evidence="1">Membrane</location>
        <topology evidence="1">Multi-pass membrane protein</topology>
    </subcellularLocation>
</comment>
<keyword evidence="2 5" id="KW-0812">Transmembrane</keyword>
<feature type="transmembrane region" description="Helical" evidence="5">
    <location>
        <begin position="84"/>
        <end position="105"/>
    </location>
</feature>
<feature type="transmembrane region" description="Helical" evidence="5">
    <location>
        <begin position="434"/>
        <end position="457"/>
    </location>
</feature>
<feature type="transmembrane region" description="Helical" evidence="5">
    <location>
        <begin position="287"/>
        <end position="311"/>
    </location>
</feature>
<sequence>MKVVKNYLWNVSYQIFVIIVPMITMPYISRVLGPHGVGVNSFTNSIVQYFVLFGGLGLGLYGNREIAYVRDDKRQLSKEFWELLILRTVTMTSALVIYIIMAYNWREYRGFLFIQSIQIIAAIIDISWFFMGIENFRITVLRNLLVKSISVICIFLFVKSRNDTGVYIAILALSTLFGNLTVFPYLKTYITRIPYNSISLLRHLKPSIYLFIPQIAIQIYVVLNKTMLGQMVSVDAAGFYDSSDKIIRLVLAIVTGTGTVLLPHIANQFIKGHLEQVRETFTISFQFVTLISLPIAFGLAAISSKFVYLFLGGSFEIVGLLLQIEAIAGVFIAWDNALGQQYLLPTGQTSRYTIAVVTGALVNIFFNVPFILFWKTVGSMWATVLSEVAVTLVMLFYVRQKIKIASLYHEFWKIFVACSVMFLSVSKLDSFLKTSWLSLCIEVAYGAVIYLLAILVFKPKIIQDFKNFVNARKF</sequence>
<feature type="transmembrane region" description="Helical" evidence="5">
    <location>
        <begin position="380"/>
        <end position="398"/>
    </location>
</feature>
<dbReference type="PANTHER" id="PTHR43424">
    <property type="entry name" value="LOCUS PUTATIVE PROTEIN 1-RELATED"/>
    <property type="match status" value="1"/>
</dbReference>